<organism evidence="1 2">
    <name type="scientific">Bizionia algoritergicola</name>
    <dbReference type="NCBI Taxonomy" id="291187"/>
    <lineage>
        <taxon>Bacteria</taxon>
        <taxon>Pseudomonadati</taxon>
        <taxon>Bacteroidota</taxon>
        <taxon>Flavobacteriia</taxon>
        <taxon>Flavobacteriales</taxon>
        <taxon>Flavobacteriaceae</taxon>
        <taxon>Bizionia</taxon>
    </lineage>
</organism>
<evidence type="ECO:0000313" key="2">
    <source>
        <dbReference type="Proteomes" id="UP000324358"/>
    </source>
</evidence>
<sequence>MKNLVTLLFVFVLVLTSCEGPEGPPGRDGFNGIDADEYAALSFERTVDFEYFNDSGLQEAFINLPFDILDSDAVLIYRLENIVEIDGVPTEAWSPLPQNFFLEDSNIIQYVFNHTFADVEILIDGNFDLSTLGNEFTQNQMFRVIILPADAISRIDTSNINNVMEVFNITEFEKR</sequence>
<dbReference type="Proteomes" id="UP000324358">
    <property type="component" value="Unassembled WGS sequence"/>
</dbReference>
<dbReference type="EMBL" id="VSKL01000002">
    <property type="protein sequence ID" value="TYB73448.1"/>
    <property type="molecule type" value="Genomic_DNA"/>
</dbReference>
<evidence type="ECO:0000313" key="1">
    <source>
        <dbReference type="EMBL" id="TYB73448.1"/>
    </source>
</evidence>
<gene>
    <name evidence="1" type="ORF">ES675_07275</name>
</gene>
<dbReference type="RefSeq" id="WP_066253989.1">
    <property type="nucleotide sequence ID" value="NZ_VSKL01000002.1"/>
</dbReference>
<dbReference type="AlphaFoldDB" id="A0A5D0QY87"/>
<name>A0A5D0QY87_9FLAO</name>
<dbReference type="PROSITE" id="PS51257">
    <property type="entry name" value="PROKAR_LIPOPROTEIN"/>
    <property type="match status" value="1"/>
</dbReference>
<reference evidence="1 2" key="1">
    <citation type="submission" date="2019-08" db="EMBL/GenBank/DDBJ databases">
        <title>Genomes of Antarctic Bizionia species.</title>
        <authorList>
            <person name="Bowman J.P."/>
        </authorList>
    </citation>
    <scope>NUCLEOTIDE SEQUENCE [LARGE SCALE GENOMIC DNA]</scope>
    <source>
        <strain evidence="1 2">APA-1</strain>
    </source>
</reference>
<accession>A0A5D0QY87</accession>
<comment type="caution">
    <text evidence="1">The sequence shown here is derived from an EMBL/GenBank/DDBJ whole genome shotgun (WGS) entry which is preliminary data.</text>
</comment>
<keyword evidence="2" id="KW-1185">Reference proteome</keyword>
<evidence type="ECO:0008006" key="3">
    <source>
        <dbReference type="Google" id="ProtNLM"/>
    </source>
</evidence>
<dbReference type="OrthoDB" id="1524444at2"/>
<proteinExistence type="predicted"/>
<protein>
    <recommendedName>
        <fullName evidence="3">Collagen-like protein</fullName>
    </recommendedName>
</protein>